<keyword evidence="1" id="KW-1133">Transmembrane helix</keyword>
<gene>
    <name evidence="2" type="ORF">GPUH_LOCUS6445</name>
</gene>
<dbReference type="PANTHER" id="PTHR10796:SF181">
    <property type="entry name" value="SSD DOMAIN-CONTAINING PROTEIN"/>
    <property type="match status" value="1"/>
</dbReference>
<dbReference type="GO" id="GO:0018996">
    <property type="term" value="P:molting cycle, collagen and cuticulin-based cuticle"/>
    <property type="evidence" value="ECO:0007669"/>
    <property type="project" value="TreeGrafter"/>
</dbReference>
<evidence type="ECO:0000256" key="1">
    <source>
        <dbReference type="SAM" id="Phobius"/>
    </source>
</evidence>
<reference evidence="4" key="1">
    <citation type="submission" date="2016-06" db="UniProtKB">
        <authorList>
            <consortium name="WormBaseParasite"/>
        </authorList>
    </citation>
    <scope>IDENTIFICATION</scope>
</reference>
<evidence type="ECO:0000313" key="2">
    <source>
        <dbReference type="EMBL" id="VDK54763.1"/>
    </source>
</evidence>
<name>A0A183DCK3_9BILA</name>
<protein>
    <submittedName>
        <fullName evidence="4">MMPL domain-containing protein</fullName>
    </submittedName>
</protein>
<dbReference type="SUPFAM" id="SSF82866">
    <property type="entry name" value="Multidrug efflux transporter AcrB transmembrane domain"/>
    <property type="match status" value="1"/>
</dbReference>
<dbReference type="EMBL" id="UYRT01015158">
    <property type="protein sequence ID" value="VDK54763.1"/>
    <property type="molecule type" value="Genomic_DNA"/>
</dbReference>
<dbReference type="GO" id="GO:0030659">
    <property type="term" value="C:cytoplasmic vesicle membrane"/>
    <property type="evidence" value="ECO:0007669"/>
    <property type="project" value="TreeGrafter"/>
</dbReference>
<evidence type="ECO:0000313" key="4">
    <source>
        <dbReference type="WBParaSite" id="GPUH_0000645301-mRNA-1"/>
    </source>
</evidence>
<dbReference type="InterPro" id="IPR051697">
    <property type="entry name" value="Patched_domain-protein"/>
</dbReference>
<sequence>MASRLQFAEQYNAVLPGTLSTIAVALSAVIIVSVLLIPEAVATLWVSLSIISVNIGVLGLMTFWDVRLDFVSMITIVMSIGFCVDFASHLAFNFAKVFISPS</sequence>
<dbReference type="GO" id="GO:0005886">
    <property type="term" value="C:plasma membrane"/>
    <property type="evidence" value="ECO:0007669"/>
    <property type="project" value="TreeGrafter"/>
</dbReference>
<dbReference type="AlphaFoldDB" id="A0A183DCK3"/>
<proteinExistence type="predicted"/>
<feature type="transmembrane region" description="Helical" evidence="1">
    <location>
        <begin position="13"/>
        <end position="37"/>
    </location>
</feature>
<keyword evidence="1" id="KW-0812">Transmembrane</keyword>
<feature type="transmembrane region" description="Helical" evidence="1">
    <location>
        <begin position="70"/>
        <end position="92"/>
    </location>
</feature>
<evidence type="ECO:0000313" key="3">
    <source>
        <dbReference type="Proteomes" id="UP000271098"/>
    </source>
</evidence>
<feature type="transmembrane region" description="Helical" evidence="1">
    <location>
        <begin position="44"/>
        <end position="64"/>
    </location>
</feature>
<keyword evidence="3" id="KW-1185">Reference proteome</keyword>
<dbReference type="WBParaSite" id="GPUH_0000645301-mRNA-1">
    <property type="protein sequence ID" value="GPUH_0000645301-mRNA-1"/>
    <property type="gene ID" value="GPUH_0000645301"/>
</dbReference>
<dbReference type="GO" id="GO:0006897">
    <property type="term" value="P:endocytosis"/>
    <property type="evidence" value="ECO:0007669"/>
    <property type="project" value="TreeGrafter"/>
</dbReference>
<accession>A0A183DCK3</accession>
<keyword evidence="1" id="KW-0472">Membrane</keyword>
<dbReference type="OrthoDB" id="5862589at2759"/>
<dbReference type="Proteomes" id="UP000271098">
    <property type="component" value="Unassembled WGS sequence"/>
</dbReference>
<reference evidence="2 3" key="2">
    <citation type="submission" date="2018-11" db="EMBL/GenBank/DDBJ databases">
        <authorList>
            <consortium name="Pathogen Informatics"/>
        </authorList>
    </citation>
    <scope>NUCLEOTIDE SEQUENCE [LARGE SCALE GENOMIC DNA]</scope>
</reference>
<dbReference type="PANTHER" id="PTHR10796">
    <property type="entry name" value="PATCHED-RELATED"/>
    <property type="match status" value="1"/>
</dbReference>
<dbReference type="Gene3D" id="1.20.1640.10">
    <property type="entry name" value="Multidrug efflux transporter AcrB transmembrane domain"/>
    <property type="match status" value="1"/>
</dbReference>
<organism evidence="4">
    <name type="scientific">Gongylonema pulchrum</name>
    <dbReference type="NCBI Taxonomy" id="637853"/>
    <lineage>
        <taxon>Eukaryota</taxon>
        <taxon>Metazoa</taxon>
        <taxon>Ecdysozoa</taxon>
        <taxon>Nematoda</taxon>
        <taxon>Chromadorea</taxon>
        <taxon>Rhabditida</taxon>
        <taxon>Spirurina</taxon>
        <taxon>Spiruromorpha</taxon>
        <taxon>Spiruroidea</taxon>
        <taxon>Gongylonematidae</taxon>
        <taxon>Gongylonema</taxon>
    </lineage>
</organism>